<accession>A0A6B8KD91</accession>
<dbReference type="OrthoDB" id="8442682at2"/>
<keyword evidence="2" id="KW-1185">Reference proteome</keyword>
<organism evidence="1 2">
    <name type="scientific">Methylocystis heyeri</name>
    <dbReference type="NCBI Taxonomy" id="391905"/>
    <lineage>
        <taxon>Bacteria</taxon>
        <taxon>Pseudomonadati</taxon>
        <taxon>Pseudomonadota</taxon>
        <taxon>Alphaproteobacteria</taxon>
        <taxon>Hyphomicrobiales</taxon>
        <taxon>Methylocystaceae</taxon>
        <taxon>Methylocystis</taxon>
    </lineage>
</organism>
<dbReference type="Pfam" id="PF11684">
    <property type="entry name" value="DUF3280"/>
    <property type="match status" value="1"/>
</dbReference>
<protein>
    <submittedName>
        <fullName evidence="1">DUF2380 domain-containing protein</fullName>
    </submittedName>
</protein>
<dbReference type="AlphaFoldDB" id="A0A6B8KD91"/>
<gene>
    <name evidence="1" type="ORF">H2LOC_007485</name>
</gene>
<dbReference type="KEGG" id="mhey:H2LOC_007485"/>
<sequence length="171" mass="19356">MKRFVAAFGALFLVGVGQALAAPRLLILNFEILDTSNEPVDRRSEHERRLAMIRDHIAEALDRRGLYQIADNALLEARIHEILARQYLRDCNGCEIELAQQAGAEFVMRGKFNKISTLVGSMDIEIKRVATDRPVYIQNFGFRGDTDEAWTRAAEFFARSLARKMAQGEAQ</sequence>
<evidence type="ECO:0000313" key="2">
    <source>
        <dbReference type="Proteomes" id="UP000309061"/>
    </source>
</evidence>
<reference evidence="1 2" key="1">
    <citation type="submission" date="2019-11" db="EMBL/GenBank/DDBJ databases">
        <title>The genome sequence of Methylocystis heyeri.</title>
        <authorList>
            <person name="Oshkin I.Y."/>
            <person name="Miroshnikov K."/>
            <person name="Dedysh S.N."/>
        </authorList>
    </citation>
    <scope>NUCLEOTIDE SEQUENCE [LARGE SCALE GENOMIC DNA]</scope>
    <source>
        <strain evidence="1 2">H2</strain>
    </source>
</reference>
<dbReference type="Proteomes" id="UP000309061">
    <property type="component" value="Chromosome"/>
</dbReference>
<name>A0A6B8KD91_9HYPH</name>
<proteinExistence type="predicted"/>
<evidence type="ECO:0000313" key="1">
    <source>
        <dbReference type="EMBL" id="QGM45552.1"/>
    </source>
</evidence>
<dbReference type="InterPro" id="IPR021698">
    <property type="entry name" value="DUF3280"/>
</dbReference>
<dbReference type="RefSeq" id="WP_136495829.1">
    <property type="nucleotide sequence ID" value="NZ_CP046052.1"/>
</dbReference>
<dbReference type="EMBL" id="CP046052">
    <property type="protein sequence ID" value="QGM45552.1"/>
    <property type="molecule type" value="Genomic_DNA"/>
</dbReference>